<protein>
    <recommendedName>
        <fullName evidence="3">Exoribonuclease phosphorolytic domain-containing protein</fullName>
    </recommendedName>
</protein>
<dbReference type="GO" id="GO:0071051">
    <property type="term" value="P:poly(A)-dependent snoRNA 3'-end processing"/>
    <property type="evidence" value="ECO:0007669"/>
    <property type="project" value="TreeGrafter"/>
</dbReference>
<dbReference type="PANTHER" id="PTHR11953">
    <property type="entry name" value="EXOSOME COMPLEX COMPONENT"/>
    <property type="match status" value="1"/>
</dbReference>
<dbReference type="Gene3D" id="3.30.230.70">
    <property type="entry name" value="GHMP Kinase, N-terminal domain"/>
    <property type="match status" value="1"/>
</dbReference>
<keyword evidence="5" id="KW-1185">Reference proteome</keyword>
<dbReference type="GO" id="GO:0034475">
    <property type="term" value="P:U4 snRNA 3'-end processing"/>
    <property type="evidence" value="ECO:0007669"/>
    <property type="project" value="TreeGrafter"/>
</dbReference>
<dbReference type="SUPFAM" id="SSF54211">
    <property type="entry name" value="Ribosomal protein S5 domain 2-like"/>
    <property type="match status" value="1"/>
</dbReference>
<evidence type="ECO:0000313" key="4">
    <source>
        <dbReference type="EMBL" id="KPV71919.1"/>
    </source>
</evidence>
<sequence>MQSRTQLLTPSALRLDSRLPLELRDLAFTILPSPPTASTSYSPTAPPAAADGYAQAQHGLTTVAAAVFGPREQQRTGPWSSTGTGQGAGGGVGAAAGGAQKGDRGQVNVEVGVAAWSERVQQQQQGSSSSSSSAGAEGGLRRGGKDRKTIELAAAVKNTFDNVLLLHLYPRSSIDIYLQVLENDGSVLQAAINATCLALISAGLPLSDYVCALSLASYPSLPPSGPPQIPPFDLSTPSPQFSNAPNAHGSGSTTLLDLVTAEEQGLPSLTVAVLPRSGKVTLASLETRVAVGRFEEMLRWGVEGAKVVQGAMDEAVRTWAASLAAPQQTLGALFPGLGNAGGTAGGGRGGVDDDDMEL</sequence>
<proteinExistence type="inferred from homology"/>
<feature type="domain" description="Exoribonuclease phosphorolytic" evidence="3">
    <location>
        <begin position="49"/>
        <end position="205"/>
    </location>
</feature>
<dbReference type="PANTHER" id="PTHR11953:SF0">
    <property type="entry name" value="EXOSOME COMPLEX COMPONENT RRP41"/>
    <property type="match status" value="1"/>
</dbReference>
<dbReference type="InterPro" id="IPR050080">
    <property type="entry name" value="RNase_PH"/>
</dbReference>
<dbReference type="GO" id="GO:0005730">
    <property type="term" value="C:nucleolus"/>
    <property type="evidence" value="ECO:0007669"/>
    <property type="project" value="TreeGrafter"/>
</dbReference>
<feature type="compositionally biased region" description="Gly residues" evidence="2">
    <location>
        <begin position="84"/>
        <end position="100"/>
    </location>
</feature>
<dbReference type="SUPFAM" id="SSF55666">
    <property type="entry name" value="Ribonuclease PH domain 2-like"/>
    <property type="match status" value="1"/>
</dbReference>
<dbReference type="Proteomes" id="UP000053890">
    <property type="component" value="Unassembled WGS sequence"/>
</dbReference>
<dbReference type="InterPro" id="IPR036345">
    <property type="entry name" value="ExoRNase_PH_dom2_sf"/>
</dbReference>
<dbReference type="GO" id="GO:0003723">
    <property type="term" value="F:RNA binding"/>
    <property type="evidence" value="ECO:0007669"/>
    <property type="project" value="TreeGrafter"/>
</dbReference>
<accession>A0A0P9EEX3</accession>
<dbReference type="InterPro" id="IPR020568">
    <property type="entry name" value="Ribosomal_Su5_D2-typ_SF"/>
</dbReference>
<gene>
    <name evidence="4" type="ORF">RHOBADRAFT_56298</name>
</gene>
<evidence type="ECO:0000256" key="2">
    <source>
        <dbReference type="SAM" id="MobiDB-lite"/>
    </source>
</evidence>
<dbReference type="OrthoDB" id="437922at2759"/>
<name>A0A0P9EEX3_RHOGW</name>
<dbReference type="OMA" id="VEQWASS"/>
<dbReference type="GO" id="GO:0000176">
    <property type="term" value="C:nuclear exosome (RNase complex)"/>
    <property type="evidence" value="ECO:0007669"/>
    <property type="project" value="UniProtKB-ARBA"/>
</dbReference>
<dbReference type="InterPro" id="IPR001247">
    <property type="entry name" value="ExoRNase_PH_dom1"/>
</dbReference>
<dbReference type="AlphaFoldDB" id="A0A0P9EEX3"/>
<evidence type="ECO:0000256" key="1">
    <source>
        <dbReference type="ARBA" id="ARBA00006678"/>
    </source>
</evidence>
<dbReference type="InterPro" id="IPR027408">
    <property type="entry name" value="PNPase/RNase_PH_dom_sf"/>
</dbReference>
<dbReference type="Pfam" id="PF01138">
    <property type="entry name" value="RNase_PH"/>
    <property type="match status" value="1"/>
</dbReference>
<feature type="region of interest" description="Disordered" evidence="2">
    <location>
        <begin position="70"/>
        <end position="104"/>
    </location>
</feature>
<dbReference type="GO" id="GO:0016075">
    <property type="term" value="P:rRNA catabolic process"/>
    <property type="evidence" value="ECO:0007669"/>
    <property type="project" value="TreeGrafter"/>
</dbReference>
<comment type="similarity">
    <text evidence="1">Belongs to the RNase PH family.</text>
</comment>
<feature type="region of interest" description="Disordered" evidence="2">
    <location>
        <begin position="119"/>
        <end position="145"/>
    </location>
</feature>
<feature type="compositionally biased region" description="Low complexity" evidence="2">
    <location>
        <begin position="121"/>
        <end position="135"/>
    </location>
</feature>
<dbReference type="GO" id="GO:0000177">
    <property type="term" value="C:cytoplasmic exosome (RNase complex)"/>
    <property type="evidence" value="ECO:0007669"/>
    <property type="project" value="TreeGrafter"/>
</dbReference>
<organism evidence="4 5">
    <name type="scientific">Rhodotorula graminis (strain WP1)</name>
    <dbReference type="NCBI Taxonomy" id="578459"/>
    <lineage>
        <taxon>Eukaryota</taxon>
        <taxon>Fungi</taxon>
        <taxon>Dikarya</taxon>
        <taxon>Basidiomycota</taxon>
        <taxon>Pucciniomycotina</taxon>
        <taxon>Microbotryomycetes</taxon>
        <taxon>Sporidiobolales</taxon>
        <taxon>Sporidiobolaceae</taxon>
        <taxon>Rhodotorula</taxon>
    </lineage>
</organism>
<dbReference type="RefSeq" id="XP_018267968.1">
    <property type="nucleotide sequence ID" value="XM_018418281.1"/>
</dbReference>
<evidence type="ECO:0000313" key="5">
    <source>
        <dbReference type="Proteomes" id="UP000053890"/>
    </source>
</evidence>
<dbReference type="STRING" id="578459.A0A0P9EEX3"/>
<dbReference type="GO" id="GO:0071028">
    <property type="term" value="P:nuclear mRNA surveillance"/>
    <property type="evidence" value="ECO:0007669"/>
    <property type="project" value="TreeGrafter"/>
</dbReference>
<reference evidence="4 5" key="1">
    <citation type="journal article" date="2015" name="Front. Microbiol.">
        <title>Genome sequence of the plant growth promoting endophytic yeast Rhodotorula graminis WP1.</title>
        <authorList>
            <person name="Firrincieli A."/>
            <person name="Otillar R."/>
            <person name="Salamov A."/>
            <person name="Schmutz J."/>
            <person name="Khan Z."/>
            <person name="Redman R.S."/>
            <person name="Fleck N.D."/>
            <person name="Lindquist E."/>
            <person name="Grigoriev I.V."/>
            <person name="Doty S.L."/>
        </authorList>
    </citation>
    <scope>NUCLEOTIDE SEQUENCE [LARGE SCALE GENOMIC DNA]</scope>
    <source>
        <strain evidence="4 5">WP1</strain>
    </source>
</reference>
<evidence type="ECO:0000259" key="3">
    <source>
        <dbReference type="Pfam" id="PF01138"/>
    </source>
</evidence>
<dbReference type="EMBL" id="KQ474090">
    <property type="protein sequence ID" value="KPV71919.1"/>
    <property type="molecule type" value="Genomic_DNA"/>
</dbReference>
<dbReference type="GeneID" id="28978728"/>